<dbReference type="AlphaFoldDB" id="A0A2A2F7Q6"/>
<reference evidence="2 3" key="1">
    <citation type="submission" date="2017-08" db="EMBL/GenBank/DDBJ databases">
        <title>The strain WRN001 was isolated from Binhai saline alkaline soil, Tianjin, China.</title>
        <authorList>
            <person name="Liu D."/>
            <person name="Zhang G."/>
        </authorList>
    </citation>
    <scope>NUCLEOTIDE SEQUENCE [LARGE SCALE GENOMIC DNA]</scope>
    <source>
        <strain evidence="2 3">WN019</strain>
    </source>
</reference>
<feature type="transmembrane region" description="Helical" evidence="1">
    <location>
        <begin position="186"/>
        <end position="204"/>
    </location>
</feature>
<accession>A0A2A2F7Q6</accession>
<dbReference type="RefSeq" id="WP_095638040.1">
    <property type="nucleotide sequence ID" value="NZ_NSKC01000011.1"/>
</dbReference>
<evidence type="ECO:0000313" key="3">
    <source>
        <dbReference type="Proteomes" id="UP000218083"/>
    </source>
</evidence>
<gene>
    <name evidence="2" type="ORF">CK500_15100</name>
</gene>
<name>A0A2A2F7Q6_9EURY</name>
<dbReference type="OrthoDB" id="381658at2157"/>
<proteinExistence type="predicted"/>
<sequence length="220" mass="24589">MGEQTIRYMNERGSVTIDSEIREVLGLKEKKALVRLCEIQVVKVEDDEVNVEDLPDETCRTISRINNRGIVRIDEEVREVLGINGRKAMLKIGDIEIAKIVDEPTAEVRSSIIPIDIGAFYARTVAEWSQIKDVYLRAHQDIEYPLSRSTAMKIIGTGILIAMVSAVLLGQNGALQALATGDRIEWISLTIALTFGVIMVVHLLPDRREVVRSLIENPPE</sequence>
<protein>
    <submittedName>
        <fullName evidence="2">Uncharacterized protein</fullName>
    </submittedName>
</protein>
<keyword evidence="3" id="KW-1185">Reference proteome</keyword>
<keyword evidence="1" id="KW-1133">Transmembrane helix</keyword>
<keyword evidence="1" id="KW-0812">Transmembrane</keyword>
<keyword evidence="1" id="KW-0472">Membrane</keyword>
<evidence type="ECO:0000256" key="1">
    <source>
        <dbReference type="SAM" id="Phobius"/>
    </source>
</evidence>
<feature type="transmembrane region" description="Helical" evidence="1">
    <location>
        <begin position="154"/>
        <end position="174"/>
    </location>
</feature>
<comment type="caution">
    <text evidence="2">The sequence shown here is derived from an EMBL/GenBank/DDBJ whole genome shotgun (WGS) entry which is preliminary data.</text>
</comment>
<organism evidence="2 3">
    <name type="scientific">Halorubrum salipaludis</name>
    <dbReference type="NCBI Taxonomy" id="2032630"/>
    <lineage>
        <taxon>Archaea</taxon>
        <taxon>Methanobacteriati</taxon>
        <taxon>Methanobacteriota</taxon>
        <taxon>Stenosarchaea group</taxon>
        <taxon>Halobacteria</taxon>
        <taxon>Halobacteriales</taxon>
        <taxon>Haloferacaceae</taxon>
        <taxon>Halorubrum</taxon>
    </lineage>
</organism>
<evidence type="ECO:0000313" key="2">
    <source>
        <dbReference type="EMBL" id="PAU80850.1"/>
    </source>
</evidence>
<dbReference type="EMBL" id="NSKC01000011">
    <property type="protein sequence ID" value="PAU80850.1"/>
    <property type="molecule type" value="Genomic_DNA"/>
</dbReference>
<dbReference type="Proteomes" id="UP000218083">
    <property type="component" value="Unassembled WGS sequence"/>
</dbReference>